<dbReference type="AlphaFoldDB" id="A0A9P8LF81"/>
<protein>
    <submittedName>
        <fullName evidence="1">Uncharacterized protein</fullName>
    </submittedName>
</protein>
<sequence>MTNYRLVQDPGADSLYSGSAYFSDPSMSSEPIGEARNVYGKKRAKEEIAKTVLAFLMKWAQANGIELKETD</sequence>
<evidence type="ECO:0000313" key="1">
    <source>
        <dbReference type="EMBL" id="KAH0563073.1"/>
    </source>
</evidence>
<gene>
    <name evidence="1" type="ORF">GP486_002354</name>
</gene>
<evidence type="ECO:0000313" key="2">
    <source>
        <dbReference type="Proteomes" id="UP000750711"/>
    </source>
</evidence>
<comment type="caution">
    <text evidence="1">The sequence shown here is derived from an EMBL/GenBank/DDBJ whole genome shotgun (WGS) entry which is preliminary data.</text>
</comment>
<name>A0A9P8LF81_9PEZI</name>
<proteinExistence type="predicted"/>
<reference evidence="1" key="1">
    <citation type="submission" date="2021-03" db="EMBL/GenBank/DDBJ databases">
        <title>Comparative genomics and phylogenomic investigation of the class Geoglossomycetes provide insights into ecological specialization and systematics.</title>
        <authorList>
            <person name="Melie T."/>
            <person name="Pirro S."/>
            <person name="Miller A.N."/>
            <person name="Quandt A."/>
        </authorList>
    </citation>
    <scope>NUCLEOTIDE SEQUENCE</scope>
    <source>
        <strain evidence="1">CAQ_001_2017</strain>
    </source>
</reference>
<organism evidence="1 2">
    <name type="scientific">Trichoglossum hirsutum</name>
    <dbReference type="NCBI Taxonomy" id="265104"/>
    <lineage>
        <taxon>Eukaryota</taxon>
        <taxon>Fungi</taxon>
        <taxon>Dikarya</taxon>
        <taxon>Ascomycota</taxon>
        <taxon>Pezizomycotina</taxon>
        <taxon>Geoglossomycetes</taxon>
        <taxon>Geoglossales</taxon>
        <taxon>Geoglossaceae</taxon>
        <taxon>Trichoglossum</taxon>
    </lineage>
</organism>
<accession>A0A9P8LF81</accession>
<dbReference type="EMBL" id="JAGHQM010000257">
    <property type="protein sequence ID" value="KAH0563073.1"/>
    <property type="molecule type" value="Genomic_DNA"/>
</dbReference>
<dbReference type="Proteomes" id="UP000750711">
    <property type="component" value="Unassembled WGS sequence"/>
</dbReference>
<keyword evidence="2" id="KW-1185">Reference proteome</keyword>